<accession>A0AAJ4ZCP4</accession>
<feature type="region of interest" description="Disordered" evidence="1">
    <location>
        <begin position="181"/>
        <end position="216"/>
    </location>
</feature>
<evidence type="ECO:0000313" key="3">
    <source>
        <dbReference type="Proteomes" id="UP000254589"/>
    </source>
</evidence>
<sequence length="216" mass="24233">MIEAAKYAAFSISATRGVSMLACKAVRDLAPTSLLSHLHKKLSHLTRAEQDVRIDECVKFLFLASVRLKEGEISYIAVNQDIDEVWHECILQTRMYESLCMALPGKRFIHHSSSAEGYRGHVRDIGASKAADEHVWWLENYYLHFGEHTEESAKYWNVVTFLMETLQLSLEEINRIARGEAVQAGSGSTDQDRPERSGGGRHAGRAGAVDFRPDQG</sequence>
<name>A0AAJ4ZCP4_PANPU</name>
<protein>
    <submittedName>
        <fullName evidence="2">Uncharacterized conserved protein</fullName>
    </submittedName>
</protein>
<reference evidence="2 3" key="1">
    <citation type="submission" date="2018-06" db="EMBL/GenBank/DDBJ databases">
        <authorList>
            <consortium name="Pathogen Informatics"/>
            <person name="Doyle S."/>
        </authorList>
    </citation>
    <scope>NUCLEOTIDE SEQUENCE [LARGE SCALE GENOMIC DNA]</scope>
    <source>
        <strain evidence="2 3">NCTC13159</strain>
    </source>
</reference>
<organism evidence="2 3">
    <name type="scientific">Pandoraea pulmonicola</name>
    <dbReference type="NCBI Taxonomy" id="93221"/>
    <lineage>
        <taxon>Bacteria</taxon>
        <taxon>Pseudomonadati</taxon>
        <taxon>Pseudomonadota</taxon>
        <taxon>Betaproteobacteria</taxon>
        <taxon>Burkholderiales</taxon>
        <taxon>Burkholderiaceae</taxon>
        <taxon>Pandoraea</taxon>
    </lineage>
</organism>
<dbReference type="AlphaFoldDB" id="A0AAJ4ZCP4"/>
<dbReference type="EMBL" id="UGSJ01000001">
    <property type="protein sequence ID" value="SUA91049.1"/>
    <property type="molecule type" value="Genomic_DNA"/>
</dbReference>
<comment type="caution">
    <text evidence="2">The sequence shown here is derived from an EMBL/GenBank/DDBJ whole genome shotgun (WGS) entry which is preliminary data.</text>
</comment>
<evidence type="ECO:0000313" key="2">
    <source>
        <dbReference type="EMBL" id="SUA91049.1"/>
    </source>
</evidence>
<evidence type="ECO:0000256" key="1">
    <source>
        <dbReference type="SAM" id="MobiDB-lite"/>
    </source>
</evidence>
<dbReference type="Proteomes" id="UP000254589">
    <property type="component" value="Unassembled WGS sequence"/>
</dbReference>
<gene>
    <name evidence="2" type="ORF">NCTC13159_02538</name>
</gene>
<proteinExistence type="predicted"/>